<keyword evidence="2" id="KW-0812">Transmembrane</keyword>
<organism evidence="3 4">
    <name type="scientific">Frateuria aurantia (strain ATCC 33424 / DSM 6220 / KCTC 2777 / LMG 1558 / NBRC 3245 / NCIMB 13370)</name>
    <name type="common">Acetobacter aurantius</name>
    <dbReference type="NCBI Taxonomy" id="767434"/>
    <lineage>
        <taxon>Bacteria</taxon>
        <taxon>Pseudomonadati</taxon>
        <taxon>Pseudomonadota</taxon>
        <taxon>Gammaproteobacteria</taxon>
        <taxon>Lysobacterales</taxon>
        <taxon>Rhodanobacteraceae</taxon>
        <taxon>Frateuria</taxon>
    </lineage>
</organism>
<feature type="region of interest" description="Disordered" evidence="1">
    <location>
        <begin position="70"/>
        <end position="91"/>
    </location>
</feature>
<accession>H8L395</accession>
<sequence length="248" mass="27176">MLVTGAKHKMASHKEYRFSTRRALALAITAILNTGVLLWLLLPAVPLTISLPRPPNLVTALRLHLRFEASRQAPRASPAKPATEPPSRRRRRTVIGALPLHHRRPAHWTGLQPTILANPASLLEAVAPPGIGPSANRTSDARPLAHFENRGLRQRLQAASAANAIHGLPGTASHRMAGLRLQDPLQHGLAAAMHTTQRLFGIARRDCIDVQVEESLSPQQLIDRHLTTADVKADEQRYDCNRPPGLSF</sequence>
<evidence type="ECO:0000313" key="3">
    <source>
        <dbReference type="EMBL" id="AFC85531.1"/>
    </source>
</evidence>
<dbReference type="HOGENOM" id="CLU_1118878_0_0_6"/>
<evidence type="ECO:0000256" key="2">
    <source>
        <dbReference type="SAM" id="Phobius"/>
    </source>
</evidence>
<dbReference type="EMBL" id="CP003350">
    <property type="protein sequence ID" value="AFC85531.1"/>
    <property type="molecule type" value="Genomic_DNA"/>
</dbReference>
<keyword evidence="2" id="KW-0472">Membrane</keyword>
<dbReference type="AlphaFoldDB" id="H8L395"/>
<evidence type="ECO:0000313" key="4">
    <source>
        <dbReference type="Proteomes" id="UP000005234"/>
    </source>
</evidence>
<evidence type="ECO:0000256" key="1">
    <source>
        <dbReference type="SAM" id="MobiDB-lite"/>
    </source>
</evidence>
<reference evidence="3" key="1">
    <citation type="submission" date="2012-02" db="EMBL/GenBank/DDBJ databases">
        <title>The complete genome of Frateuria aurantia DSM 6220.</title>
        <authorList>
            <consortium name="US DOE Joint Genome Institute (JGI-PGF)"/>
            <person name="Lucas S."/>
            <person name="Copeland A."/>
            <person name="Lapidus A."/>
            <person name="Glavina del Rio T."/>
            <person name="Dalin E."/>
            <person name="Tice H."/>
            <person name="Bruce D."/>
            <person name="Goodwin L."/>
            <person name="Pitluck S."/>
            <person name="Peters L."/>
            <person name="Ovchinnikova G."/>
            <person name="Teshima H."/>
            <person name="Kyrpides N."/>
            <person name="Mavromatis K."/>
            <person name="Ivanova N."/>
            <person name="Brettin T."/>
            <person name="Detter J.C."/>
            <person name="Han C."/>
            <person name="Larimer F."/>
            <person name="Land M."/>
            <person name="Hauser L."/>
            <person name="Markowitz V."/>
            <person name="Cheng J.-F."/>
            <person name="Hugenholtz P."/>
            <person name="Woyke T."/>
            <person name="Wu D."/>
            <person name="Brambilla E."/>
            <person name="Klenk H.-P."/>
            <person name="Eisen J.A."/>
        </authorList>
    </citation>
    <scope>NUCLEOTIDE SEQUENCE</scope>
    <source>
        <strain evidence="3">DSM 6220</strain>
    </source>
</reference>
<name>H8L395_FRAAD</name>
<dbReference type="Proteomes" id="UP000005234">
    <property type="component" value="Chromosome"/>
</dbReference>
<dbReference type="KEGG" id="fau:Fraau_1070"/>
<feature type="transmembrane region" description="Helical" evidence="2">
    <location>
        <begin position="23"/>
        <end position="42"/>
    </location>
</feature>
<dbReference type="eggNOG" id="ENOG502ZY69">
    <property type="taxonomic scope" value="Bacteria"/>
</dbReference>
<keyword evidence="2" id="KW-1133">Transmembrane helix</keyword>
<proteinExistence type="predicted"/>
<protein>
    <submittedName>
        <fullName evidence="3">Uncharacterized protein</fullName>
    </submittedName>
</protein>
<keyword evidence="4" id="KW-1185">Reference proteome</keyword>
<dbReference type="STRING" id="767434.Fraau_1070"/>
<gene>
    <name evidence="3" type="ordered locus">Fraau_1070</name>
</gene>